<dbReference type="RefSeq" id="WP_143502028.1">
    <property type="nucleotide sequence ID" value="NZ_SCFV01000007.1"/>
</dbReference>
<dbReference type="InterPro" id="IPR052942">
    <property type="entry name" value="LPS_cholinephosphotransferase"/>
</dbReference>
<protein>
    <recommendedName>
        <fullName evidence="3">LicD family protein</fullName>
    </recommendedName>
</protein>
<name>A0ABD7RTK1_ECTME</name>
<dbReference type="PANTHER" id="PTHR43404">
    <property type="entry name" value="LIPOPOLYSACCHARIDE CHOLINEPHOSPHOTRANSFERASE LICD"/>
    <property type="match status" value="1"/>
</dbReference>
<dbReference type="Proteomes" id="UP000317327">
    <property type="component" value="Unassembled WGS sequence"/>
</dbReference>
<dbReference type="EMBL" id="SCFV01000007">
    <property type="protein sequence ID" value="TRO16536.1"/>
    <property type="molecule type" value="Genomic_DNA"/>
</dbReference>
<accession>A0ABD7RTK1</accession>
<organism evidence="1 2">
    <name type="scientific">Ectopseudomonas mendocina</name>
    <name type="common">Pseudomonas mendocina</name>
    <dbReference type="NCBI Taxonomy" id="300"/>
    <lineage>
        <taxon>Bacteria</taxon>
        <taxon>Pseudomonadati</taxon>
        <taxon>Pseudomonadota</taxon>
        <taxon>Gammaproteobacteria</taxon>
        <taxon>Pseudomonadales</taxon>
        <taxon>Pseudomonadaceae</taxon>
        <taxon>Ectopseudomonas</taxon>
    </lineage>
</organism>
<sequence>MDEILRAKRYGDYARVEALINEALQGGAVNEARYRELLFLRLDVLCLQKKYEEARDYLDSSGFKEASFAYLKAIRSATDSVSSLPWFEKKIRAYVDTYGGYEHELFNLAVLYNFWGLKDRAFFTLQKRFDYLIAENIRQLPAARRAERKWSALAHQALLDVRSCFAASGLEFFLMSGTLLGVVRDGQLLEHDYDIDIGVDDRVGFESVLSAMFGSGCFSYISGFQNAFVCFMHVNGVKVDIFFHYAALGDTYRHRSRYVAWDNTRFALAETNFLGKRFLVPEDTSQYLTENYGDWSRPVAHYDAYLDTPNLVILCMDDMLFQLIFKMTDAYFVNDVAMFGRLCEKYVELSGDNRYVGLVTDL</sequence>
<proteinExistence type="predicted"/>
<evidence type="ECO:0000313" key="1">
    <source>
        <dbReference type="EMBL" id="TRO16536.1"/>
    </source>
</evidence>
<dbReference type="AlphaFoldDB" id="A0ABD7RTK1"/>
<reference evidence="1 2" key="1">
    <citation type="submission" date="2019-01" db="EMBL/GenBank/DDBJ databases">
        <title>Whole genome shotgun sequencing of Pseudomonas spp. isolated by its ability to degrade furfural.</title>
        <authorList>
            <person name="Donoso R."/>
            <person name="Farkas C."/>
            <person name="Villegas P."/>
            <person name="Gonzales-Toro F."/>
            <person name="Guajardo-Parra M."/>
            <person name="Araya-Nail M."/>
            <person name="Morgante V."/>
            <person name="Perez-Pantoja D."/>
        </authorList>
    </citation>
    <scope>NUCLEOTIDE SEQUENCE [LARGE SCALE GENOMIC DNA]</scope>
    <source>
        <strain evidence="1 2">VN231</strain>
    </source>
</reference>
<evidence type="ECO:0000313" key="2">
    <source>
        <dbReference type="Proteomes" id="UP000317327"/>
    </source>
</evidence>
<gene>
    <name evidence="1" type="ORF">EQ836_14685</name>
</gene>
<dbReference type="PANTHER" id="PTHR43404:SF1">
    <property type="entry name" value="MNN4P"/>
    <property type="match status" value="1"/>
</dbReference>
<comment type="caution">
    <text evidence="1">The sequence shown here is derived from an EMBL/GenBank/DDBJ whole genome shotgun (WGS) entry which is preliminary data.</text>
</comment>
<evidence type="ECO:0008006" key="3">
    <source>
        <dbReference type="Google" id="ProtNLM"/>
    </source>
</evidence>